<name>A0A117NI48_PICGL</name>
<dbReference type="EMBL" id="LKAM01000003">
    <property type="protein sequence ID" value="KUM49401.1"/>
    <property type="molecule type" value="Genomic_DNA"/>
</dbReference>
<organism evidence="2">
    <name type="scientific">Picea glauca</name>
    <name type="common">White spruce</name>
    <name type="synonym">Pinus glauca</name>
    <dbReference type="NCBI Taxonomy" id="3330"/>
    <lineage>
        <taxon>Eukaryota</taxon>
        <taxon>Viridiplantae</taxon>
        <taxon>Streptophyta</taxon>
        <taxon>Embryophyta</taxon>
        <taxon>Tracheophyta</taxon>
        <taxon>Spermatophyta</taxon>
        <taxon>Pinopsida</taxon>
        <taxon>Pinidae</taxon>
        <taxon>Conifers I</taxon>
        <taxon>Pinales</taxon>
        <taxon>Pinaceae</taxon>
        <taxon>Picea</taxon>
    </lineage>
</organism>
<keyword evidence="1" id="KW-0472">Membrane</keyword>
<reference evidence="2" key="1">
    <citation type="journal article" date="2015" name="Genome Biol. Evol.">
        <title>Organellar Genomes of White Spruce (Picea glauca): Assembly and Annotation.</title>
        <authorList>
            <person name="Jackman S.D."/>
            <person name="Warren R.L."/>
            <person name="Gibb E.A."/>
            <person name="Vandervalk B.P."/>
            <person name="Mohamadi H."/>
            <person name="Chu J."/>
            <person name="Raymond A."/>
            <person name="Pleasance S."/>
            <person name="Coope R."/>
            <person name="Wildung M.R."/>
            <person name="Ritland C.E."/>
            <person name="Bousquet J."/>
            <person name="Jones S.J."/>
            <person name="Bohlmann J."/>
            <person name="Birol I."/>
        </authorList>
    </citation>
    <scope>NUCLEOTIDE SEQUENCE [LARGE SCALE GENOMIC DNA]</scope>
    <source>
        <tissue evidence="2">Flushing bud</tissue>
    </source>
</reference>
<protein>
    <submittedName>
        <fullName evidence="2">Uncharacterized protein</fullName>
    </submittedName>
</protein>
<keyword evidence="2" id="KW-0496">Mitochondrion</keyword>
<keyword evidence="1" id="KW-0812">Transmembrane</keyword>
<evidence type="ECO:0000256" key="1">
    <source>
        <dbReference type="SAM" id="Phobius"/>
    </source>
</evidence>
<gene>
    <name evidence="2" type="ORF">ABT39_MTgene3950</name>
</gene>
<keyword evidence="1" id="KW-1133">Transmembrane helix</keyword>
<proteinExistence type="predicted"/>
<dbReference type="AlphaFoldDB" id="A0A117NI48"/>
<evidence type="ECO:0000313" key="2">
    <source>
        <dbReference type="EMBL" id="KUM49401.1"/>
    </source>
</evidence>
<sequence length="38" mass="4323">MNQTHIDLRMEVIQLHPPLLLLLLPPPMLSLLLVVPTL</sequence>
<comment type="caution">
    <text evidence="2">The sequence shown here is derived from an EMBL/GenBank/DDBJ whole genome shotgun (WGS) entry which is preliminary data.</text>
</comment>
<accession>A0A117NI48</accession>
<feature type="transmembrane region" description="Helical" evidence="1">
    <location>
        <begin position="12"/>
        <end position="35"/>
    </location>
</feature>
<geneLocation type="mitochondrion" evidence="2"/>